<feature type="compositionally biased region" description="Acidic residues" evidence="1">
    <location>
        <begin position="721"/>
        <end position="732"/>
    </location>
</feature>
<sequence>MSKSIIEKKIQPVYKVNYLVNNEIQKIIVFNGIKSKKKEPIHEEEIKRKNGEVYKVPVFQSEQQIHYDDSIGAIKLKILNEFKKMTALDEVYLFCQKVETLNPISIYQMLTQNKKIPLTHIRLQQFISNIMSDLDGNKLEELPVKDIYSYDDILSLKIADRKFIINKVLGQKFFIVENEYPFTSNPYDVVEYDSFFERVSRKSLSTLNSHLLLNTGEIVGNNIYLCLAKDVVQHSLTKNINQQTTIKIYYPFLYNKNINSFNDFTISEEKYNTDNSKLLTEKTMESFKSVDMFYDVYKLKKSELNYVSKGIKYIKVVIKPDFNIKIPLEVIFKVIHASQNNPLIKYNPSSKQENIYRLYTDRIATDGRKIPYLKKGLIFKSDKEIGRSKSVTVLIENKKMDTKKNEESQIIYCEFDENGYITISTEFQQIVDEDKIDEIFREAINPIIIDIKNHLEQNGYKINLFDSLNNENIEVKQLTYQSKIQISKQIKLDSFKGCISCIFNNESSEFKQGIHLRFKRVSNFNKVTSQEAFILEKQEEGFRGDEIVQALLDNYSEDLTQETALDLVRKVANEIQVERGVRKSDIKIKNNPGFKTIIQLDQKISTITITVENINDINYLSIIPIYLDTMIRLTQDIKSTGFPSKEITRICSSGEKEDIIPNDIISSLESQLSENEEPFIEEETEDVIYKKTNDLSSVSDSDSIVDEEAEEKVNNALSLFFDDDDDDDEESIESATLGGQQTSSSSGSESSIISEESIKTDTSSLPKSITIEDEEEEKDESSQNEELSEGEKLNEDDDKERIMIDNQAKLNIESSSDEDEKEDESSSDEDEEEDESSSDEDEDEDEEENIVQNIDGMPLRNYFQGKIEEKDSKLIVKSPVKNERGEFSIYSKICQSIHKRQPVILTDNELDKINKEHKDFLRPEDIIKYGSDPKNQFNYICPRYWCLKTNKPIDPNEFKEIEENGKKVLVHPTCGKIIPEDEEKVIPGHYVYEFYKPKRGDEKYKKYPGFIPDKHPDGYCLPCCFDKYNTEGRIKAKEKCEAKQSTEEPSVKKDEKQKDLDEYIYGPEKFPLSQGRWGYLPMQIQQILNELNEDCQISKTNSNIKLNHPCLVRHGIEVNYKQSFIACVSDALYFAKKIKSENSKTEKFAKVLTIKEMKQRIIKSLTIDNFINYQNGNLVKDFYSNTESVVDINKYNTTKIFTQLNLEDENERLFFSKIASSFENFIHFLNDDDVIIDHSYLWDIICQPNKYLFPLGINLIIFEIPNNDITNNVRLVCPTNHYSNEFYESRKDTIFLLKEDDYYEPIYSYTINEKSIKVKKDFSEHDPTLSKTMREVFISVIKPYFKNICTPLESMPENGLLPPSVYKVRKPLNLYSLIEQLDKCGYKILKFVLNFNSKVIGVLANSQHSEINGFVPCYPSGLNEDLKNSLGFVFMTDLSLWNNYDDTMEFLNILEKKSKKRDKLALIPCKPIFKVVEDELVVGILTETDQFIQLSETIPESDIPEGSKYFIPTLKNSNYIINKDKTPMESADSIITISNKVDEERVDYIKKIKLETNFYNVFRNTVRILLIDYENIKIKEKIETEIKKQYITYTQKLANINKLLINLVKDKIQFIGDSNYYKLIQEVSTCIVKNSDSCKNTPNLCALTEDDKCKLILPEKNLLTNKPNEAMYYNKMADELIRYNRIKSFMLQPEMYLSFGNIGYNLRDNEIILTQSSLTQEYFEDIIEAKINKYIGSTSYDEARPIISQNYDNTIKNLGEPTIDEQECKKTVNSKISISQWATSFPKNFTEISYGKSVYCTFNIIMDIIRRKTGTYISVNEIKNILYDEYKKYLQNYGEKVLDILTMEGKKTLCDRVKTGALTFTDFIYSEKYFITPFDLWLLVNKFEIPTIFVSQTPILQSSYESCGFIAYGEEENKFVFIVIPVLKAETEPGFKIIEDEEKSIFISLDKLINTENTRNIMFDDKITIKSYLVTFTKTIKPPPIEKVVKPKKNLLIADSDDDEKEIKKPNIVEAIRQAEPEIEFVEKQKTKKVKVVAVDKKRNLTAKQKKVLIIDSSD</sequence>
<feature type="compositionally biased region" description="Acidic residues" evidence="1">
    <location>
        <begin position="815"/>
        <end position="849"/>
    </location>
</feature>
<protein>
    <submittedName>
        <fullName evidence="2">Uncharacterized protein</fullName>
    </submittedName>
</protein>
<organism evidence="2">
    <name type="scientific">viral metagenome</name>
    <dbReference type="NCBI Taxonomy" id="1070528"/>
    <lineage>
        <taxon>unclassified sequences</taxon>
        <taxon>metagenomes</taxon>
        <taxon>organismal metagenomes</taxon>
    </lineage>
</organism>
<feature type="compositionally biased region" description="Basic and acidic residues" evidence="1">
    <location>
        <begin position="789"/>
        <end position="803"/>
    </location>
</feature>
<dbReference type="EMBL" id="MN740168">
    <property type="protein sequence ID" value="QHT91730.1"/>
    <property type="molecule type" value="Genomic_DNA"/>
</dbReference>
<accession>A0A6C0IGF2</accession>
<evidence type="ECO:0000313" key="2">
    <source>
        <dbReference type="EMBL" id="QHT91730.1"/>
    </source>
</evidence>
<feature type="region of interest" description="Disordered" evidence="1">
    <location>
        <begin position="720"/>
        <end position="857"/>
    </location>
</feature>
<name>A0A6C0IGF2_9ZZZZ</name>
<reference evidence="2" key="1">
    <citation type="journal article" date="2020" name="Nature">
        <title>Giant virus diversity and host interactions through global metagenomics.</title>
        <authorList>
            <person name="Schulz F."/>
            <person name="Roux S."/>
            <person name="Paez-Espino D."/>
            <person name="Jungbluth S."/>
            <person name="Walsh D.A."/>
            <person name="Denef V.J."/>
            <person name="McMahon K.D."/>
            <person name="Konstantinidis K.T."/>
            <person name="Eloe-Fadrosh E.A."/>
            <person name="Kyrpides N.C."/>
            <person name="Woyke T."/>
        </authorList>
    </citation>
    <scope>NUCLEOTIDE SEQUENCE</scope>
    <source>
        <strain evidence="2">GVMAG-M-3300023184-86</strain>
    </source>
</reference>
<feature type="compositionally biased region" description="Low complexity" evidence="1">
    <location>
        <begin position="742"/>
        <end position="764"/>
    </location>
</feature>
<feature type="compositionally biased region" description="Acidic residues" evidence="1">
    <location>
        <begin position="771"/>
        <end position="788"/>
    </location>
</feature>
<evidence type="ECO:0000256" key="1">
    <source>
        <dbReference type="SAM" id="MobiDB-lite"/>
    </source>
</evidence>
<proteinExistence type="predicted"/>